<dbReference type="Pfam" id="PF02956">
    <property type="entry name" value="TT_ORF1"/>
    <property type="match status" value="1"/>
</dbReference>
<evidence type="ECO:0000256" key="6">
    <source>
        <dbReference type="RuleBase" id="RU361230"/>
    </source>
</evidence>
<evidence type="ECO:0000256" key="2">
    <source>
        <dbReference type="ARBA" id="ARBA00006131"/>
    </source>
</evidence>
<protein>
    <recommendedName>
        <fullName evidence="6">Capsid protein</fullName>
    </recommendedName>
</protein>
<dbReference type="InterPro" id="IPR004219">
    <property type="entry name" value="TTvirus_Unk"/>
</dbReference>
<evidence type="ECO:0000256" key="1">
    <source>
        <dbReference type="ARBA" id="ARBA00004328"/>
    </source>
</evidence>
<evidence type="ECO:0000256" key="3">
    <source>
        <dbReference type="ARBA" id="ARBA00022431"/>
    </source>
</evidence>
<sequence length="667" mass="79286">MPFWWARRRKPWYTTWRNRRYTRRKRTRKYKRRYRRPYPRRRRRRRRKRKVRRKLQKLTVKQWQPDSIVKCRIIGLGCLVAGAQGRQPYCYTNSKLEYPQPKAPGGGGFGAELFTLQYLYEEWLCRKNIWTKTNDYKDLVRFVGATFYFYKHQTTDFIVHYNRQPPFLIEKDYFQNLHPHNLLLTKHHKTVPSLNRKPLGKSYVKVKVKPPKQMLTKWFFQQDFATQGLFTIEGAAANMQWAYYNPDTQSRCLTLYCLNTKFYNNTDWAATHTHTQPYYPYNHWPTQGLTFWRMVKGKPVPHVIKPTTYQESVNYETGFFSPYVLQAIKITLPTQTDPNQFDTYAPQQVTLPIATFRYNPEDDSGTGNLLWLTSTLTNTHWEKPQLTDLIIVDKPLWLSCYGFESYIEKTKHDKGWLQSGFYVLKCPSLKTLSVTTQTVYPVIDLDFINGKLPFEETITAQKKALWYPNVENQVNTMSNLVQTGPYIPKYAYQDESTWELKYKYIFHFKWGGPYTTDETIQNPKTQGKYPVPDTINEAVQVSNPLKQAYQTMLRDWDYRRGIVTTTALKRMSKHLQTDTSLSSNESETPKKKKKITAEVPHFQEKTQEMQSCLQSLFEEDTCQNPEDLQQLILHQQQQQQKLKHNLLKLIMDLKHQQRILQHHTGID</sequence>
<name>A0AAU8H4U9_9VIRU</name>
<keyword evidence="3 6" id="KW-1140">T=1 icosahedral capsid protein</keyword>
<dbReference type="GO" id="GO:0039615">
    <property type="term" value="C:T=1 icosahedral viral capsid"/>
    <property type="evidence" value="ECO:0007669"/>
    <property type="project" value="UniProtKB-UniRule"/>
</dbReference>
<evidence type="ECO:0000256" key="4">
    <source>
        <dbReference type="ARBA" id="ARBA00022561"/>
    </source>
</evidence>
<comment type="similarity">
    <text evidence="2 6">Belongs to the anelloviridae capsid protein family.</text>
</comment>
<dbReference type="EMBL" id="PP816715">
    <property type="protein sequence ID" value="XCH55961.1"/>
    <property type="molecule type" value="Genomic_DNA"/>
</dbReference>
<feature type="compositionally biased region" description="Polar residues" evidence="7">
    <location>
        <begin position="577"/>
        <end position="586"/>
    </location>
</feature>
<organism evidence="8">
    <name type="scientific">Gammatorquevirus homidi8</name>
    <dbReference type="NCBI Taxonomy" id="3048393"/>
    <lineage>
        <taxon>Viruses</taxon>
        <taxon>Monodnaviria</taxon>
        <taxon>Shotokuvirae</taxon>
        <taxon>Commensaviricota</taxon>
        <taxon>Cardeaviricetes</taxon>
        <taxon>Sanitavirales</taxon>
        <taxon>Anelloviridae</taxon>
        <taxon>Gammatorquevirus</taxon>
    </lineage>
</organism>
<proteinExistence type="inferred from homology"/>
<comment type="function">
    <text evidence="6">Self-assembles to form an icosahedral capsid.</text>
</comment>
<keyword evidence="5 6" id="KW-0946">Virion</keyword>
<evidence type="ECO:0000256" key="5">
    <source>
        <dbReference type="ARBA" id="ARBA00022844"/>
    </source>
</evidence>
<feature type="region of interest" description="Disordered" evidence="7">
    <location>
        <begin position="573"/>
        <end position="592"/>
    </location>
</feature>
<evidence type="ECO:0000256" key="7">
    <source>
        <dbReference type="SAM" id="MobiDB-lite"/>
    </source>
</evidence>
<feature type="region of interest" description="Disordered" evidence="7">
    <location>
        <begin position="27"/>
        <end position="51"/>
    </location>
</feature>
<accession>A0AAU8H4U9</accession>
<reference evidence="8" key="1">
    <citation type="submission" date="2024-05" db="EMBL/GenBank/DDBJ databases">
        <authorList>
            <person name="Laubscher F."/>
            <person name="Chudzinski V."/>
            <person name="Cordey S."/>
            <person name="Hosszu-Fellous K."/>
            <person name="Kaiser L."/>
        </authorList>
    </citation>
    <scope>NUCLEOTIDE SEQUENCE</scope>
    <source>
        <strain evidence="8">GE-0902-24-001</strain>
    </source>
</reference>
<comment type="subcellular location">
    <subcellularLocation>
        <location evidence="1 6">Virion</location>
    </subcellularLocation>
</comment>
<evidence type="ECO:0000313" key="8">
    <source>
        <dbReference type="EMBL" id="XCH55961.1"/>
    </source>
</evidence>
<keyword evidence="4 6" id="KW-0167">Capsid protein</keyword>